<dbReference type="GeneID" id="54549378"/>
<dbReference type="Proteomes" id="UP000800097">
    <property type="component" value="Unassembled WGS sequence"/>
</dbReference>
<dbReference type="RefSeq" id="XP_033658642.1">
    <property type="nucleotide sequence ID" value="XM_033796203.1"/>
</dbReference>
<evidence type="ECO:0000313" key="3">
    <source>
        <dbReference type="Proteomes" id="UP000800097"/>
    </source>
</evidence>
<feature type="compositionally biased region" description="Acidic residues" evidence="1">
    <location>
        <begin position="522"/>
        <end position="532"/>
    </location>
</feature>
<protein>
    <submittedName>
        <fullName evidence="2">Uncharacterized protein</fullName>
    </submittedName>
</protein>
<dbReference type="OrthoDB" id="4776522at2759"/>
<dbReference type="EMBL" id="ML986484">
    <property type="protein sequence ID" value="KAF2281105.1"/>
    <property type="molecule type" value="Genomic_DNA"/>
</dbReference>
<name>A0A6A6JY28_WESOR</name>
<gene>
    <name evidence="2" type="ORF">EI97DRAFT_389447</name>
</gene>
<evidence type="ECO:0000256" key="1">
    <source>
        <dbReference type="SAM" id="MobiDB-lite"/>
    </source>
</evidence>
<dbReference type="AlphaFoldDB" id="A0A6A6JY28"/>
<accession>A0A6A6JY28</accession>
<reference evidence="2" key="1">
    <citation type="journal article" date="2020" name="Stud. Mycol.">
        <title>101 Dothideomycetes genomes: a test case for predicting lifestyles and emergence of pathogens.</title>
        <authorList>
            <person name="Haridas S."/>
            <person name="Albert R."/>
            <person name="Binder M."/>
            <person name="Bloem J."/>
            <person name="Labutti K."/>
            <person name="Salamov A."/>
            <person name="Andreopoulos B."/>
            <person name="Baker S."/>
            <person name="Barry K."/>
            <person name="Bills G."/>
            <person name="Bluhm B."/>
            <person name="Cannon C."/>
            <person name="Castanera R."/>
            <person name="Culley D."/>
            <person name="Daum C."/>
            <person name="Ezra D."/>
            <person name="Gonzalez J."/>
            <person name="Henrissat B."/>
            <person name="Kuo A."/>
            <person name="Liang C."/>
            <person name="Lipzen A."/>
            <person name="Lutzoni F."/>
            <person name="Magnuson J."/>
            <person name="Mondo S."/>
            <person name="Nolan M."/>
            <person name="Ohm R."/>
            <person name="Pangilinan J."/>
            <person name="Park H.-J."/>
            <person name="Ramirez L."/>
            <person name="Alfaro M."/>
            <person name="Sun H."/>
            <person name="Tritt A."/>
            <person name="Yoshinaga Y."/>
            <person name="Zwiers L.-H."/>
            <person name="Turgeon B."/>
            <person name="Goodwin S."/>
            <person name="Spatafora J."/>
            <person name="Crous P."/>
            <person name="Grigoriev I."/>
        </authorList>
    </citation>
    <scope>NUCLEOTIDE SEQUENCE</scope>
    <source>
        <strain evidence="2">CBS 379.55</strain>
    </source>
</reference>
<keyword evidence="3" id="KW-1185">Reference proteome</keyword>
<feature type="region of interest" description="Disordered" evidence="1">
    <location>
        <begin position="236"/>
        <end position="271"/>
    </location>
</feature>
<feature type="region of interest" description="Disordered" evidence="1">
    <location>
        <begin position="344"/>
        <end position="376"/>
    </location>
</feature>
<feature type="compositionally biased region" description="Basic and acidic residues" evidence="1">
    <location>
        <begin position="344"/>
        <end position="353"/>
    </location>
</feature>
<evidence type="ECO:0000313" key="2">
    <source>
        <dbReference type="EMBL" id="KAF2281105.1"/>
    </source>
</evidence>
<organism evidence="2 3">
    <name type="scientific">Westerdykella ornata</name>
    <dbReference type="NCBI Taxonomy" id="318751"/>
    <lineage>
        <taxon>Eukaryota</taxon>
        <taxon>Fungi</taxon>
        <taxon>Dikarya</taxon>
        <taxon>Ascomycota</taxon>
        <taxon>Pezizomycotina</taxon>
        <taxon>Dothideomycetes</taxon>
        <taxon>Pleosporomycetidae</taxon>
        <taxon>Pleosporales</taxon>
        <taxon>Sporormiaceae</taxon>
        <taxon>Westerdykella</taxon>
    </lineage>
</organism>
<sequence length="554" mass="60601">MVTQDFAAKALEGVSKLVKHTAAPPRRARAASANCSHIDMDRLYTREKVCCLCQRPPSMGFLYVCRADRECRRFAATQALLDTDPDDERKSMSPLRRELAEAGLSESVIRQAEQGVYTAAQLGILKKQKLVLKQTIQDTYQAEHALSVAARLEAEAEAKAEAGPSQVLGVGRPPFPPSKVDDPVNPPCKVRVCPACRPYFQDRVWASIGRIAGEELQPLRTCEAKKLPVKDARPLRTIGLRPNPLPAPSADPLPTTDENTPTTFSTSADLSSISSSAFGESEEASMVTFKTTQTDVSFLDRMRDPRRRFYALTHRSSTSIALKLTSRPLQGMRETLKSIFKPKDRETKMERSHFPSSSGFSSTVDKSSITLPLPRSGTARSMARGLVEGERVREMDLGPLRRVRRQKERIEFETGVVRGGFEIGPRLRVEVPKGRSVELEDADEREDSTPAVRLAGSLRLGGGGEESDAGSEVSVEGGVALTEEAVETQTPDVVDVLVDVYGDERTAANGREAASEGGEWAGEGEDAGEDEVGFELDEEETVAWTRAENVIAQL</sequence>
<proteinExistence type="predicted"/>
<feature type="region of interest" description="Disordered" evidence="1">
    <location>
        <begin position="507"/>
        <end position="532"/>
    </location>
</feature>